<dbReference type="InterPro" id="IPR011089">
    <property type="entry name" value="GmrSD_C"/>
</dbReference>
<keyword evidence="4" id="KW-1185">Reference proteome</keyword>
<dbReference type="InterPro" id="IPR004919">
    <property type="entry name" value="GmrSD_N"/>
</dbReference>
<feature type="domain" description="GmrSD restriction endonucleases N-terminal" evidence="1">
    <location>
        <begin position="22"/>
        <end position="256"/>
    </location>
</feature>
<dbReference type="Pfam" id="PF03235">
    <property type="entry name" value="GmrSD_N"/>
    <property type="match status" value="1"/>
</dbReference>
<name>A0A8J2UI97_9BACT</name>
<evidence type="ECO:0000313" key="3">
    <source>
        <dbReference type="EMBL" id="GGB19894.1"/>
    </source>
</evidence>
<evidence type="ECO:0000259" key="2">
    <source>
        <dbReference type="Pfam" id="PF07510"/>
    </source>
</evidence>
<evidence type="ECO:0008006" key="5">
    <source>
        <dbReference type="Google" id="ProtNLM"/>
    </source>
</evidence>
<reference evidence="3" key="1">
    <citation type="journal article" date="2014" name="Int. J. Syst. Evol. Microbiol.">
        <title>Complete genome sequence of Corynebacterium casei LMG S-19264T (=DSM 44701T), isolated from a smear-ripened cheese.</title>
        <authorList>
            <consortium name="US DOE Joint Genome Institute (JGI-PGF)"/>
            <person name="Walter F."/>
            <person name="Albersmeier A."/>
            <person name="Kalinowski J."/>
            <person name="Ruckert C."/>
        </authorList>
    </citation>
    <scope>NUCLEOTIDE SEQUENCE</scope>
    <source>
        <strain evidence="3">CGMCC 1.15448</strain>
    </source>
</reference>
<comment type="caution">
    <text evidence="3">The sequence shown here is derived from an EMBL/GenBank/DDBJ whole genome shotgun (WGS) entry which is preliminary data.</text>
</comment>
<dbReference type="PANTHER" id="PTHR35149:SF1">
    <property type="entry name" value="DUF5655 DOMAIN-CONTAINING PROTEIN"/>
    <property type="match status" value="1"/>
</dbReference>
<protein>
    <recommendedName>
        <fullName evidence="5">DUF262 domain-containing protein</fullName>
    </recommendedName>
</protein>
<dbReference type="Pfam" id="PF07510">
    <property type="entry name" value="GmrSD_C"/>
    <property type="match status" value="1"/>
</dbReference>
<evidence type="ECO:0000259" key="1">
    <source>
        <dbReference type="Pfam" id="PF03235"/>
    </source>
</evidence>
<accession>A0A8J2UI97</accession>
<organism evidence="3 4">
    <name type="scientific">Puia dinghuensis</name>
    <dbReference type="NCBI Taxonomy" id="1792502"/>
    <lineage>
        <taxon>Bacteria</taxon>
        <taxon>Pseudomonadati</taxon>
        <taxon>Bacteroidota</taxon>
        <taxon>Chitinophagia</taxon>
        <taxon>Chitinophagales</taxon>
        <taxon>Chitinophagaceae</taxon>
        <taxon>Puia</taxon>
    </lineage>
</organism>
<dbReference type="Proteomes" id="UP000607559">
    <property type="component" value="Unassembled WGS sequence"/>
</dbReference>
<proteinExistence type="predicted"/>
<evidence type="ECO:0000313" key="4">
    <source>
        <dbReference type="Proteomes" id="UP000607559"/>
    </source>
</evidence>
<reference evidence="3" key="2">
    <citation type="submission" date="2020-09" db="EMBL/GenBank/DDBJ databases">
        <authorList>
            <person name="Sun Q."/>
            <person name="Zhou Y."/>
        </authorList>
    </citation>
    <scope>NUCLEOTIDE SEQUENCE</scope>
    <source>
        <strain evidence="3">CGMCC 1.15448</strain>
    </source>
</reference>
<dbReference type="AlphaFoldDB" id="A0A8J2UI97"/>
<gene>
    <name evidence="3" type="ORF">GCM10011511_49590</name>
</gene>
<feature type="domain" description="GmrSD restriction endonucleases C-terminal" evidence="2">
    <location>
        <begin position="492"/>
        <end position="638"/>
    </location>
</feature>
<dbReference type="PANTHER" id="PTHR35149">
    <property type="entry name" value="SLL5132 PROTEIN"/>
    <property type="match status" value="1"/>
</dbReference>
<sequence>MDSSKLTRKHSVMADNRLLSLTEIFNQKFFRIPDFQRGYSWEETQLEDFWDDIINLKTGKVHYTGLLTVEPICRKDIERIEKWEDDLWLLEKGFSAYYIIDGQQRLTTSIIFINELLKCFEPDEGINFGTKEAWTSRFLYEKFGENYKSYIFGYEKDNPSDEYFKTKILEQKSSSSDKFPEVTLYTANLKFAKDYFESKFKDISNADREEIFKRVVNKLKFNFYEIDEELDIYITFETMNNRGKPLSNLELLKNRLIYLSTLLDDDVENRNRLRKDINETWKTIYEYLGKNKNNTLDDDEFLYNHWIMYFKYERGESQAYAKYLLHEKFTAQNIITKQLRFSEIKIYIDSLGECVKNWFYLFNPELSKYTDETKEWIQKLNRLRMRAFPPLLMAAMTKGTIELKLLNLFKAAEQFVFLVFELTQRPSNTKNNYFYRLANSYYFSFNGLNEEEIDTDYVVKEIEMMAQGEEGEGENYIYHGWFDLEKFFNHIRELSEKEEGYYSWSGLRYFLYEYELDLQRKANNNQKVSWVDFNKRKKEDTIEHIYPRTPNDECWKESFGDFDKKQRKHLLHSLGNLVLLAQSKNSELQNKCFEFKRRHLNAKGDEVGYFNGSYSEIEVASYNKWTANEIISRGKRMMGFMEERWRFSSSCTVEEWGITRDALLNVDFLLADKG</sequence>
<dbReference type="EMBL" id="BMJC01000005">
    <property type="protein sequence ID" value="GGB19894.1"/>
    <property type="molecule type" value="Genomic_DNA"/>
</dbReference>